<name>A0A6P7GXL1_DIAVI</name>
<dbReference type="AlphaFoldDB" id="A0A6P7GXL1"/>
<organism evidence="3">
    <name type="scientific">Diabrotica virgifera virgifera</name>
    <name type="common">western corn rootworm</name>
    <dbReference type="NCBI Taxonomy" id="50390"/>
    <lineage>
        <taxon>Eukaryota</taxon>
        <taxon>Metazoa</taxon>
        <taxon>Ecdysozoa</taxon>
        <taxon>Arthropoda</taxon>
        <taxon>Hexapoda</taxon>
        <taxon>Insecta</taxon>
        <taxon>Pterygota</taxon>
        <taxon>Neoptera</taxon>
        <taxon>Endopterygota</taxon>
        <taxon>Coleoptera</taxon>
        <taxon>Polyphaga</taxon>
        <taxon>Cucujiformia</taxon>
        <taxon>Chrysomeloidea</taxon>
        <taxon>Chrysomelidae</taxon>
        <taxon>Galerucinae</taxon>
        <taxon>Diabroticina</taxon>
        <taxon>Diabroticites</taxon>
        <taxon>Diabrotica</taxon>
    </lineage>
</organism>
<evidence type="ECO:0000313" key="2">
    <source>
        <dbReference type="Proteomes" id="UP001652700"/>
    </source>
</evidence>
<dbReference type="InParanoid" id="A0A6P7GXL1"/>
<dbReference type="EnsemblMetazoa" id="XM_050657582.1">
    <property type="protein sequence ID" value="XP_050513539.1"/>
    <property type="gene ID" value="LOC126889346"/>
</dbReference>
<evidence type="ECO:0000313" key="3">
    <source>
        <dbReference type="RefSeq" id="XP_028154199.1"/>
    </source>
</evidence>
<reference evidence="3" key="1">
    <citation type="submission" date="2025-04" db="UniProtKB">
        <authorList>
            <consortium name="RefSeq"/>
        </authorList>
    </citation>
    <scope>IDENTIFICATION</scope>
    <source>
        <tissue evidence="3">Whole insect</tissue>
    </source>
</reference>
<dbReference type="OrthoDB" id="9974421at2759"/>
<keyword evidence="2" id="KW-1185">Reference proteome</keyword>
<evidence type="ECO:0000313" key="1">
    <source>
        <dbReference type="EnsemblMetazoa" id="XP_050513539.1"/>
    </source>
</evidence>
<dbReference type="Gene3D" id="3.40.50.1820">
    <property type="entry name" value="alpha/beta hydrolase"/>
    <property type="match status" value="1"/>
</dbReference>
<proteinExistence type="predicted"/>
<dbReference type="PANTHER" id="PTHR11005">
    <property type="entry name" value="LYSOSOMAL ACID LIPASE-RELATED"/>
    <property type="match status" value="1"/>
</dbReference>
<reference evidence="1" key="2">
    <citation type="submission" date="2025-05" db="UniProtKB">
        <authorList>
            <consortium name="EnsemblMetazoa"/>
        </authorList>
    </citation>
    <scope>IDENTIFICATION</scope>
</reference>
<protein>
    <submittedName>
        <fullName evidence="3">Lipase 3-like</fullName>
    </submittedName>
</protein>
<sequence length="131" mass="15189">MDPADTVLIYAHYPAGASTKQVLHYAQEVESGRFRKYDFGPTKNRYYYNGFQIAPDYNLSKISAPIHLIYSSNDWLSSEADVNILHGELKSCKEKYWVPLPTWNHMDYLFGKDAPKLVYSKVLNILEKYES</sequence>
<gene>
    <name evidence="3" type="primary">LOC114347725</name>
</gene>
<accession>A0A6P7GXL1</accession>
<dbReference type="Proteomes" id="UP001652700">
    <property type="component" value="Unplaced"/>
</dbReference>
<dbReference type="SUPFAM" id="SSF53474">
    <property type="entry name" value="alpha/beta-Hydrolases"/>
    <property type="match status" value="1"/>
</dbReference>
<dbReference type="RefSeq" id="XP_028154199.1">
    <property type="nucleotide sequence ID" value="XM_028298398.1"/>
</dbReference>
<dbReference type="InterPro" id="IPR029058">
    <property type="entry name" value="AB_hydrolase_fold"/>
</dbReference>